<sequence length="67" mass="7972">MPQLDTSPWFIIIMSMLITLFILFQTTLTKFNYPYDPSPKTSKTTTTQNSWEMKWTKIYLPHLSLLQ</sequence>
<dbReference type="GO" id="GO:0031966">
    <property type="term" value="C:mitochondrial membrane"/>
    <property type="evidence" value="ECO:0007669"/>
    <property type="project" value="UniProtKB-SubCell"/>
</dbReference>
<keyword evidence="11 14" id="KW-0472">Membrane</keyword>
<organism evidence="15">
    <name type="scientific">Elephantulus edwardii</name>
    <name type="common">Cape long-eared elephant shrew</name>
    <dbReference type="NCBI Taxonomy" id="28737"/>
    <lineage>
        <taxon>Eukaryota</taxon>
        <taxon>Metazoa</taxon>
        <taxon>Chordata</taxon>
        <taxon>Craniata</taxon>
        <taxon>Vertebrata</taxon>
        <taxon>Euteleostomi</taxon>
        <taxon>Mammalia</taxon>
        <taxon>Eutheria</taxon>
        <taxon>Afrotheria</taxon>
        <taxon>Macroscelidea</taxon>
        <taxon>Macroscelididae</taxon>
        <taxon>Elephantulus</taxon>
    </lineage>
</organism>
<name>A0A481S1C0_ELEED</name>
<gene>
    <name evidence="15" type="primary">ATP8</name>
</gene>
<evidence type="ECO:0000256" key="12">
    <source>
        <dbReference type="ARBA" id="ARBA00023310"/>
    </source>
</evidence>
<evidence type="ECO:0000256" key="11">
    <source>
        <dbReference type="ARBA" id="ARBA00023136"/>
    </source>
</evidence>
<feature type="transmembrane region" description="Helical" evidence="14">
    <location>
        <begin position="6"/>
        <end position="24"/>
    </location>
</feature>
<reference evidence="15" key="1">
    <citation type="journal article" date="2018" name="Mitochondrial DNA Part B Resour">
        <title>Characterization of the complete mitochondrial genome of cape elephant shrew, Elephantulus edwardii.</title>
        <authorList>
            <person name="Liu C.-Z."/>
            <person name="Wang L."/>
            <person name="Xia X.-J."/>
            <person name="Jiang J.-Q."/>
        </authorList>
    </citation>
    <scope>NUCLEOTIDE SEQUENCE</scope>
</reference>
<keyword evidence="8" id="KW-0007">Acetylation</keyword>
<evidence type="ECO:0000313" key="15">
    <source>
        <dbReference type="EMBL" id="QBG64589.1"/>
    </source>
</evidence>
<evidence type="ECO:0000256" key="8">
    <source>
        <dbReference type="ARBA" id="ARBA00022990"/>
    </source>
</evidence>
<dbReference type="Pfam" id="PF00895">
    <property type="entry name" value="ATP-synt_8"/>
    <property type="match status" value="1"/>
</dbReference>
<keyword evidence="7 14" id="KW-1133">Transmembrane helix</keyword>
<accession>A0A481S1C0</accession>
<keyword evidence="6 13" id="KW-0375">Hydrogen ion transport</keyword>
<evidence type="ECO:0000256" key="6">
    <source>
        <dbReference type="ARBA" id="ARBA00022781"/>
    </source>
</evidence>
<evidence type="ECO:0000256" key="1">
    <source>
        <dbReference type="ARBA" id="ARBA00004304"/>
    </source>
</evidence>
<keyword evidence="5 13" id="KW-0812">Transmembrane</keyword>
<proteinExistence type="inferred from homology"/>
<keyword evidence="12" id="KW-0066">ATP synthesis</keyword>
<evidence type="ECO:0000256" key="3">
    <source>
        <dbReference type="ARBA" id="ARBA00022448"/>
    </source>
</evidence>
<keyword evidence="9 13" id="KW-0406">Ion transport</keyword>
<geneLocation type="mitochondrion" evidence="15"/>
<protein>
    <recommendedName>
        <fullName evidence="13">ATP synthase complex subunit 8</fullName>
    </recommendedName>
</protein>
<evidence type="ECO:0000256" key="7">
    <source>
        <dbReference type="ARBA" id="ARBA00022989"/>
    </source>
</evidence>
<evidence type="ECO:0000256" key="2">
    <source>
        <dbReference type="ARBA" id="ARBA00008892"/>
    </source>
</evidence>
<dbReference type="PANTHER" id="PTHR13722:SF0">
    <property type="entry name" value="ATP SYNTHASE PROTEIN 8"/>
    <property type="match status" value="1"/>
</dbReference>
<evidence type="ECO:0000256" key="5">
    <source>
        <dbReference type="ARBA" id="ARBA00022692"/>
    </source>
</evidence>
<keyword evidence="4 13" id="KW-0138">CF(0)</keyword>
<evidence type="ECO:0000256" key="9">
    <source>
        <dbReference type="ARBA" id="ARBA00023065"/>
    </source>
</evidence>
<dbReference type="InterPro" id="IPR039017">
    <property type="entry name" value="ATP8_mammal"/>
</dbReference>
<dbReference type="InterPro" id="IPR001421">
    <property type="entry name" value="ATP8_metazoa"/>
</dbReference>
<evidence type="ECO:0000256" key="10">
    <source>
        <dbReference type="ARBA" id="ARBA00023128"/>
    </source>
</evidence>
<comment type="subcellular location">
    <subcellularLocation>
        <location evidence="1 13">Mitochondrion membrane</location>
        <topology evidence="1 13">Single-pass membrane protein</topology>
    </subcellularLocation>
</comment>
<dbReference type="GO" id="GO:0015078">
    <property type="term" value="F:proton transmembrane transporter activity"/>
    <property type="evidence" value="ECO:0007669"/>
    <property type="project" value="InterPro"/>
</dbReference>
<evidence type="ECO:0000256" key="14">
    <source>
        <dbReference type="SAM" id="Phobius"/>
    </source>
</evidence>
<dbReference type="GO" id="GO:0015986">
    <property type="term" value="P:proton motive force-driven ATP synthesis"/>
    <property type="evidence" value="ECO:0007669"/>
    <property type="project" value="InterPro"/>
</dbReference>
<dbReference type="RefSeq" id="YP_009577686.1">
    <property type="nucleotide sequence ID" value="NC_041486.1"/>
</dbReference>
<dbReference type="GeneID" id="39728069"/>
<evidence type="ECO:0000256" key="13">
    <source>
        <dbReference type="RuleBase" id="RU003661"/>
    </source>
</evidence>
<dbReference type="GO" id="GO:0045259">
    <property type="term" value="C:proton-transporting ATP synthase complex"/>
    <property type="evidence" value="ECO:0007669"/>
    <property type="project" value="UniProtKB-KW"/>
</dbReference>
<evidence type="ECO:0000256" key="4">
    <source>
        <dbReference type="ARBA" id="ARBA00022547"/>
    </source>
</evidence>
<dbReference type="AlphaFoldDB" id="A0A481S1C0"/>
<dbReference type="CTD" id="4509"/>
<dbReference type="PANTHER" id="PTHR13722">
    <property type="entry name" value="ATP SYNTHASE PROTEIN 8"/>
    <property type="match status" value="1"/>
</dbReference>
<comment type="similarity">
    <text evidence="2 13">Belongs to the ATPase protein 8 family.</text>
</comment>
<keyword evidence="3 13" id="KW-0813">Transport</keyword>
<dbReference type="EMBL" id="MH252335">
    <property type="protein sequence ID" value="QBG64589.1"/>
    <property type="molecule type" value="Genomic_DNA"/>
</dbReference>
<keyword evidence="10 13" id="KW-0496">Mitochondrion</keyword>